<comment type="subcellular location">
    <subcellularLocation>
        <location evidence="1">Membrane</location>
        <topology evidence="1">Multi-pass membrane protein</topology>
    </subcellularLocation>
</comment>
<keyword evidence="3 6" id="KW-1133">Transmembrane helix</keyword>
<dbReference type="PANTHER" id="PTHR33048:SF47">
    <property type="entry name" value="INTEGRAL MEMBRANE PROTEIN-RELATED"/>
    <property type="match status" value="1"/>
</dbReference>
<feature type="transmembrane region" description="Helical" evidence="6">
    <location>
        <begin position="135"/>
        <end position="157"/>
    </location>
</feature>
<evidence type="ECO:0000256" key="5">
    <source>
        <dbReference type="ARBA" id="ARBA00038359"/>
    </source>
</evidence>
<keyword evidence="4 6" id="KW-0472">Membrane</keyword>
<reference evidence="8 9" key="1">
    <citation type="submission" date="2018-12" db="EMBL/GenBank/DDBJ databases">
        <title>Draft genome sequence of Xylaria grammica IHI A82.</title>
        <authorList>
            <person name="Buettner E."/>
            <person name="Kellner H."/>
        </authorList>
    </citation>
    <scope>NUCLEOTIDE SEQUENCE [LARGE SCALE GENOMIC DNA]</scope>
    <source>
        <strain evidence="8 9">IHI A82</strain>
    </source>
</reference>
<feature type="transmembrane region" description="Helical" evidence="6">
    <location>
        <begin position="23"/>
        <end position="46"/>
    </location>
</feature>
<evidence type="ECO:0000313" key="8">
    <source>
        <dbReference type="EMBL" id="RWA06377.1"/>
    </source>
</evidence>
<keyword evidence="9" id="KW-1185">Reference proteome</keyword>
<evidence type="ECO:0000256" key="4">
    <source>
        <dbReference type="ARBA" id="ARBA00023136"/>
    </source>
</evidence>
<feature type="domain" description="Rhodopsin" evidence="7">
    <location>
        <begin position="40"/>
        <end position="286"/>
    </location>
</feature>
<evidence type="ECO:0000313" key="9">
    <source>
        <dbReference type="Proteomes" id="UP000286045"/>
    </source>
</evidence>
<dbReference type="PANTHER" id="PTHR33048">
    <property type="entry name" value="PTH11-LIKE INTEGRAL MEMBRANE PROTEIN (AFU_ORTHOLOGUE AFUA_5G11245)"/>
    <property type="match status" value="1"/>
</dbReference>
<dbReference type="InterPro" id="IPR049326">
    <property type="entry name" value="Rhodopsin_dom_fungi"/>
</dbReference>
<evidence type="ECO:0000256" key="1">
    <source>
        <dbReference type="ARBA" id="ARBA00004141"/>
    </source>
</evidence>
<dbReference type="GO" id="GO:0016020">
    <property type="term" value="C:membrane"/>
    <property type="evidence" value="ECO:0007669"/>
    <property type="project" value="UniProtKB-SubCell"/>
</dbReference>
<gene>
    <name evidence="8" type="ORF">EKO27_g8719</name>
</gene>
<feature type="transmembrane region" description="Helical" evidence="6">
    <location>
        <begin position="185"/>
        <end position="204"/>
    </location>
</feature>
<proteinExistence type="inferred from homology"/>
<comment type="similarity">
    <text evidence="5">Belongs to the SAT4 family.</text>
</comment>
<protein>
    <recommendedName>
        <fullName evidence="7">Rhodopsin domain-containing protein</fullName>
    </recommendedName>
</protein>
<evidence type="ECO:0000256" key="2">
    <source>
        <dbReference type="ARBA" id="ARBA00022692"/>
    </source>
</evidence>
<dbReference type="Proteomes" id="UP000286045">
    <property type="component" value="Unassembled WGS sequence"/>
</dbReference>
<feature type="transmembrane region" description="Helical" evidence="6">
    <location>
        <begin position="58"/>
        <end position="76"/>
    </location>
</feature>
<evidence type="ECO:0000259" key="7">
    <source>
        <dbReference type="Pfam" id="PF20684"/>
    </source>
</evidence>
<evidence type="ECO:0000256" key="3">
    <source>
        <dbReference type="ARBA" id="ARBA00022989"/>
    </source>
</evidence>
<accession>A0A439CWG0</accession>
<comment type="caution">
    <text evidence="8">The sequence shown here is derived from an EMBL/GenBank/DDBJ whole genome shotgun (WGS) entry which is preliminary data.</text>
</comment>
<keyword evidence="2 6" id="KW-0812">Transmembrane</keyword>
<evidence type="ECO:0000256" key="6">
    <source>
        <dbReference type="SAM" id="Phobius"/>
    </source>
</evidence>
<dbReference type="InterPro" id="IPR052337">
    <property type="entry name" value="SAT4-like"/>
</dbReference>
<feature type="transmembrane region" description="Helical" evidence="6">
    <location>
        <begin position="216"/>
        <end position="237"/>
    </location>
</feature>
<dbReference type="AlphaFoldDB" id="A0A439CWG0"/>
<dbReference type="EMBL" id="RYZI01000341">
    <property type="protein sequence ID" value="RWA06377.1"/>
    <property type="molecule type" value="Genomic_DNA"/>
</dbReference>
<sequence>MPPAARDFGPRSPNAQACLSEEVIAIVTVFQVLTTVALALRLWTRLRIQHLRLGPDDWVILVAWTADLALGTIIGFQTRYGLGKHVADLPPDIDFITSNILFYAHQPIYYISVSLTKVSIIVFYFRLFPQQSYRAFLWAMMAVVILTGVGTSVAGVFQCSPVARAWNADIPGTCFNQPALFYSNAGLNIAEDLILYFLPIHILWNMNLPLRQRIALIGIFVVGGLTIIAGIGFGPVVEVLRIPSLKEAIVSTDPTWDHFGSSIWSSIECNIGIICACLVHLKPLIAHVAPSALGPSKSSRGAKMLRLSDKPSEDAAHSPLQTFGQWRGSKPVGVLTEIDREESASSQAGLVPPWYAGNANVTVSGPEHSVAEVQMDQPNAIYAVRQYAVSYGR</sequence>
<dbReference type="Pfam" id="PF20684">
    <property type="entry name" value="Fung_rhodopsin"/>
    <property type="match status" value="1"/>
</dbReference>
<feature type="transmembrane region" description="Helical" evidence="6">
    <location>
        <begin position="108"/>
        <end position="128"/>
    </location>
</feature>
<name>A0A439CWG0_9PEZI</name>
<organism evidence="8 9">
    <name type="scientific">Xylaria grammica</name>
    <dbReference type="NCBI Taxonomy" id="363999"/>
    <lineage>
        <taxon>Eukaryota</taxon>
        <taxon>Fungi</taxon>
        <taxon>Dikarya</taxon>
        <taxon>Ascomycota</taxon>
        <taxon>Pezizomycotina</taxon>
        <taxon>Sordariomycetes</taxon>
        <taxon>Xylariomycetidae</taxon>
        <taxon>Xylariales</taxon>
        <taxon>Xylariaceae</taxon>
        <taxon>Xylaria</taxon>
    </lineage>
</organism>
<dbReference type="STRING" id="363999.A0A439CWG0"/>